<organism evidence="2 3">
    <name type="scientific">Micromonospora lupini str. Lupac 08</name>
    <dbReference type="NCBI Taxonomy" id="1150864"/>
    <lineage>
        <taxon>Bacteria</taxon>
        <taxon>Bacillati</taxon>
        <taxon>Actinomycetota</taxon>
        <taxon>Actinomycetes</taxon>
        <taxon>Micromonosporales</taxon>
        <taxon>Micromonosporaceae</taxon>
        <taxon>Micromonospora</taxon>
    </lineage>
</organism>
<feature type="transmembrane region" description="Helical" evidence="1">
    <location>
        <begin position="99"/>
        <end position="120"/>
    </location>
</feature>
<dbReference type="Proteomes" id="UP000003448">
    <property type="component" value="Unassembled WGS sequence"/>
</dbReference>
<keyword evidence="1" id="KW-1133">Transmembrane helix</keyword>
<evidence type="ECO:0000256" key="1">
    <source>
        <dbReference type="SAM" id="Phobius"/>
    </source>
</evidence>
<dbReference type="STRING" id="1150864.MILUP08_40775"/>
<proteinExistence type="predicted"/>
<dbReference type="OrthoDB" id="3379675at2"/>
<dbReference type="AlphaFoldDB" id="I0KWB7"/>
<evidence type="ECO:0000313" key="3">
    <source>
        <dbReference type="Proteomes" id="UP000003448"/>
    </source>
</evidence>
<keyword evidence="1" id="KW-0472">Membrane</keyword>
<evidence type="ECO:0000313" key="2">
    <source>
        <dbReference type="EMBL" id="CCH15864.1"/>
    </source>
</evidence>
<accession>I0KWB7</accession>
<dbReference type="RefSeq" id="WP_007455280.1">
    <property type="nucleotide sequence ID" value="NZ_HF570108.1"/>
</dbReference>
<comment type="caution">
    <text evidence="2">The sequence shown here is derived from an EMBL/GenBank/DDBJ whole genome shotgun (WGS) entry which is preliminary data.</text>
</comment>
<gene>
    <name evidence="2" type="ORF">MILUP08_40775</name>
</gene>
<sequence>MVLLRLGRVPSLRDGLWLRRVSALATATTVTAGVAGGLLLVPPISPAIVSLTIWLTIGARHLTGRWWPRRDGHLRWRERVAGLDTIEPGLVARRSLAGWVDLVAGAIQLIVIGGCLLASLPPHDRWVDMVRPVLAVGFAVWAGRTVYEEVRFTGRLALTASAIRHGRTALDWTNIDRVSPHRRDGRLNGVRLRPAVWQSLRPAPVVGGRDTAVPEDRLIAALDDYRFRPQDLAAEPRQGSLRACTP</sequence>
<feature type="transmembrane region" description="Helical" evidence="1">
    <location>
        <begin position="21"/>
        <end position="41"/>
    </location>
</feature>
<dbReference type="EMBL" id="CAIE01000010">
    <property type="protein sequence ID" value="CCH15864.1"/>
    <property type="molecule type" value="Genomic_DNA"/>
</dbReference>
<name>I0KWB7_9ACTN</name>
<reference evidence="3" key="1">
    <citation type="journal article" date="2012" name="J. Bacteriol.">
        <title>Genome Sequence of Micromonospora lupini Lupac 08, Isolated from Root Nodules of Lupinus angustifolius.</title>
        <authorList>
            <person name="Alonso-Vega P."/>
            <person name="Normand P."/>
            <person name="Bacigalupe R."/>
            <person name="Pujic P."/>
            <person name="Lajus A."/>
            <person name="Vallenet D."/>
            <person name="Carro L."/>
            <person name="Coll P."/>
            <person name="Trujillo M.E."/>
        </authorList>
    </citation>
    <scope>NUCLEOTIDE SEQUENCE [LARGE SCALE GENOMIC DNA]</scope>
    <source>
        <strain evidence="3">Lupac 08</strain>
    </source>
</reference>
<keyword evidence="3" id="KW-1185">Reference proteome</keyword>
<protein>
    <submittedName>
        <fullName evidence="2">Uncharacterized protein</fullName>
    </submittedName>
</protein>
<keyword evidence="1" id="KW-0812">Transmembrane</keyword>